<organism evidence="13 14">
    <name type="scientific">Clostridium saccharobutylicum</name>
    <dbReference type="NCBI Taxonomy" id="169679"/>
    <lineage>
        <taxon>Bacteria</taxon>
        <taxon>Bacillati</taxon>
        <taxon>Bacillota</taxon>
        <taxon>Clostridia</taxon>
        <taxon>Eubacteriales</taxon>
        <taxon>Clostridiaceae</taxon>
        <taxon>Clostridium</taxon>
    </lineage>
</organism>
<protein>
    <submittedName>
        <fullName evidence="13">Magnesium transport protein CorA</fullName>
    </submittedName>
</protein>
<dbReference type="SUPFAM" id="SSF143865">
    <property type="entry name" value="CorA soluble domain-like"/>
    <property type="match status" value="1"/>
</dbReference>
<evidence type="ECO:0000256" key="4">
    <source>
        <dbReference type="ARBA" id="ARBA00022475"/>
    </source>
</evidence>
<evidence type="ECO:0000256" key="5">
    <source>
        <dbReference type="ARBA" id="ARBA00022692"/>
    </source>
</evidence>
<evidence type="ECO:0000313" key="14">
    <source>
        <dbReference type="Proteomes" id="UP000191154"/>
    </source>
</evidence>
<dbReference type="AlphaFoldDB" id="A0A1S8MTG7"/>
<comment type="similarity">
    <text evidence="2">Belongs to the CorA metal ion transporter (MIT) (TC 1.A.35) family.</text>
</comment>
<evidence type="ECO:0000256" key="8">
    <source>
        <dbReference type="ARBA" id="ARBA00023065"/>
    </source>
</evidence>
<dbReference type="GO" id="GO:0015095">
    <property type="term" value="F:magnesium ion transmembrane transporter activity"/>
    <property type="evidence" value="ECO:0007669"/>
    <property type="project" value="TreeGrafter"/>
</dbReference>
<accession>A0A1S8MTG7</accession>
<dbReference type="PANTHER" id="PTHR46494">
    <property type="entry name" value="CORA FAMILY METAL ION TRANSPORTER (EUROFUNG)"/>
    <property type="match status" value="1"/>
</dbReference>
<keyword evidence="6" id="KW-0460">Magnesium</keyword>
<dbReference type="CDD" id="cd12826">
    <property type="entry name" value="EcCorA_ZntB-like_u1"/>
    <property type="match status" value="1"/>
</dbReference>
<dbReference type="PANTHER" id="PTHR46494:SF1">
    <property type="entry name" value="CORA FAMILY METAL ION TRANSPORTER (EUROFUNG)"/>
    <property type="match status" value="1"/>
</dbReference>
<name>A0A1S8MTG7_CLOSA</name>
<feature type="transmembrane region" description="Helical" evidence="12">
    <location>
        <begin position="249"/>
        <end position="268"/>
    </location>
</feature>
<comment type="catalytic activity">
    <reaction evidence="10">
        <text>Mg(2+)(in) = Mg(2+)(out)</text>
        <dbReference type="Rhea" id="RHEA:29827"/>
        <dbReference type="ChEBI" id="CHEBI:18420"/>
    </reaction>
</comment>
<dbReference type="InterPro" id="IPR045861">
    <property type="entry name" value="CorA_cytoplasmic_dom"/>
</dbReference>
<comment type="function">
    <text evidence="11">Mediates influx of magnesium ions. Alternates between open and closed states. Activated by low cytoplasmic Mg(2+) levels. Inactive when cytoplasmic Mg(2+) levels are high.</text>
</comment>
<evidence type="ECO:0000256" key="6">
    <source>
        <dbReference type="ARBA" id="ARBA00022842"/>
    </source>
</evidence>
<keyword evidence="3" id="KW-0813">Transport</keyword>
<evidence type="ECO:0000256" key="1">
    <source>
        <dbReference type="ARBA" id="ARBA00004651"/>
    </source>
</evidence>
<keyword evidence="4" id="KW-1003">Cell membrane</keyword>
<keyword evidence="8" id="KW-0406">Ion transport</keyword>
<proteinExistence type="inferred from homology"/>
<dbReference type="GO" id="GO:0050897">
    <property type="term" value="F:cobalt ion binding"/>
    <property type="evidence" value="ECO:0007669"/>
    <property type="project" value="TreeGrafter"/>
</dbReference>
<dbReference type="InterPro" id="IPR045863">
    <property type="entry name" value="CorA_TM1_TM2"/>
</dbReference>
<keyword evidence="5 12" id="KW-0812">Transmembrane</keyword>
<dbReference type="RefSeq" id="WP_077866979.1">
    <property type="nucleotide sequence ID" value="NZ_LZYZ01000008.1"/>
</dbReference>
<evidence type="ECO:0000256" key="9">
    <source>
        <dbReference type="ARBA" id="ARBA00023136"/>
    </source>
</evidence>
<keyword evidence="9 12" id="KW-0472">Membrane</keyword>
<gene>
    <name evidence="13" type="primary">corA_3</name>
    <name evidence="13" type="ORF">CLOSAC_39730</name>
</gene>
<sequence length="306" mass="36181">MIYSLSNYALNEESIENLNQDDNNLIVATIEFNELESVAKKLNINEKILYECLNGKSTKFESYEGFDYIAMKVPNIRDMSKPSRRICIFFRKNLIAFIGDKNFITNDIINKIQSKEIKCTSLGKMLYLFFDKLTCEDTELIENVEKEIVELEESLITSKNDDYLNKIIILRKKLLRLKRYYERFLNIAENIEENENGLIDKKTGKYFRMFTNRINRLYQSVNNLRDYVTQVREAYQAQVDIDQNKLMKLFTVVTTIFLPLTLIVGWYGMNFTMPEYNLPYAYPVVIIISISIVVSCIVWFKKNKWF</sequence>
<evidence type="ECO:0000256" key="2">
    <source>
        <dbReference type="ARBA" id="ARBA00009765"/>
    </source>
</evidence>
<dbReference type="Gene3D" id="1.20.58.340">
    <property type="entry name" value="Magnesium transport protein CorA, transmembrane region"/>
    <property type="match status" value="2"/>
</dbReference>
<dbReference type="Proteomes" id="UP000191154">
    <property type="component" value="Unassembled WGS sequence"/>
</dbReference>
<evidence type="ECO:0000256" key="7">
    <source>
        <dbReference type="ARBA" id="ARBA00022989"/>
    </source>
</evidence>
<reference evidence="13 14" key="1">
    <citation type="submission" date="2016-05" db="EMBL/GenBank/DDBJ databases">
        <title>Microbial solvent formation.</title>
        <authorList>
            <person name="Poehlein A."/>
            <person name="Montoya Solano J.D."/>
            <person name="Flitsch S."/>
            <person name="Krabben P."/>
            <person name="Duerre P."/>
            <person name="Daniel R."/>
        </authorList>
    </citation>
    <scope>NUCLEOTIDE SEQUENCE [LARGE SCALE GENOMIC DNA]</scope>
    <source>
        <strain evidence="13 14">L1-8</strain>
    </source>
</reference>
<evidence type="ECO:0000313" key="13">
    <source>
        <dbReference type="EMBL" id="OOM07444.1"/>
    </source>
</evidence>
<dbReference type="Pfam" id="PF01544">
    <property type="entry name" value="CorA"/>
    <property type="match status" value="1"/>
</dbReference>
<evidence type="ECO:0000256" key="10">
    <source>
        <dbReference type="ARBA" id="ARBA00034269"/>
    </source>
</evidence>
<dbReference type="InterPro" id="IPR002523">
    <property type="entry name" value="MgTranspt_CorA/ZnTranspt_ZntB"/>
</dbReference>
<comment type="caution">
    <text evidence="13">The sequence shown here is derived from an EMBL/GenBank/DDBJ whole genome shotgun (WGS) entry which is preliminary data.</text>
</comment>
<dbReference type="GO" id="GO:0005886">
    <property type="term" value="C:plasma membrane"/>
    <property type="evidence" value="ECO:0007669"/>
    <property type="project" value="UniProtKB-SubCell"/>
</dbReference>
<dbReference type="FunFam" id="1.20.58.340:FF:000004">
    <property type="entry name" value="Magnesium transport protein CorA"/>
    <property type="match status" value="1"/>
</dbReference>
<dbReference type="STRING" id="169679.CSACC_32280"/>
<dbReference type="EMBL" id="LZYZ01000008">
    <property type="protein sequence ID" value="OOM07444.1"/>
    <property type="molecule type" value="Genomic_DNA"/>
</dbReference>
<feature type="transmembrane region" description="Helical" evidence="12">
    <location>
        <begin position="280"/>
        <end position="300"/>
    </location>
</feature>
<evidence type="ECO:0000256" key="12">
    <source>
        <dbReference type="SAM" id="Phobius"/>
    </source>
</evidence>
<comment type="subcellular location">
    <subcellularLocation>
        <location evidence="1">Cell membrane</location>
        <topology evidence="1">Multi-pass membrane protein</topology>
    </subcellularLocation>
</comment>
<dbReference type="GO" id="GO:0015087">
    <property type="term" value="F:cobalt ion transmembrane transporter activity"/>
    <property type="evidence" value="ECO:0007669"/>
    <property type="project" value="TreeGrafter"/>
</dbReference>
<evidence type="ECO:0000256" key="3">
    <source>
        <dbReference type="ARBA" id="ARBA00022448"/>
    </source>
</evidence>
<dbReference type="GO" id="GO:0000287">
    <property type="term" value="F:magnesium ion binding"/>
    <property type="evidence" value="ECO:0007669"/>
    <property type="project" value="TreeGrafter"/>
</dbReference>
<keyword evidence="7 12" id="KW-1133">Transmembrane helix</keyword>
<evidence type="ECO:0000256" key="11">
    <source>
        <dbReference type="ARBA" id="ARBA00045497"/>
    </source>
</evidence>
<dbReference type="SUPFAM" id="SSF144083">
    <property type="entry name" value="Magnesium transport protein CorA, transmembrane region"/>
    <property type="match status" value="1"/>
</dbReference>